<dbReference type="PROSITE" id="PS50061">
    <property type="entry name" value="ETS_DOMAIN_3"/>
    <property type="match status" value="1"/>
</dbReference>
<feature type="compositionally biased region" description="Polar residues" evidence="4">
    <location>
        <begin position="634"/>
        <end position="645"/>
    </location>
</feature>
<feature type="compositionally biased region" description="Polar residues" evidence="4">
    <location>
        <begin position="275"/>
        <end position="286"/>
    </location>
</feature>
<gene>
    <name evidence="7" type="ORF">WN51_09617</name>
</gene>
<dbReference type="SUPFAM" id="SSF47769">
    <property type="entry name" value="SAM/Pointed domain"/>
    <property type="match status" value="1"/>
</dbReference>
<evidence type="ECO:0000313" key="7">
    <source>
        <dbReference type="EMBL" id="KOX78258.1"/>
    </source>
</evidence>
<dbReference type="PANTHER" id="PTHR11849">
    <property type="entry name" value="ETS"/>
    <property type="match status" value="1"/>
</dbReference>
<dbReference type="InterPro" id="IPR003118">
    <property type="entry name" value="Pointed_dom"/>
</dbReference>
<dbReference type="AlphaFoldDB" id="A0A0N0U6Z3"/>
<dbReference type="FunFam" id="1.10.10.10:FF:000586">
    <property type="entry name" value="Uncharacterized protein, isoform B"/>
    <property type="match status" value="1"/>
</dbReference>
<feature type="region of interest" description="Disordered" evidence="4">
    <location>
        <begin position="97"/>
        <end position="148"/>
    </location>
</feature>
<evidence type="ECO:0000256" key="4">
    <source>
        <dbReference type="SAM" id="MobiDB-lite"/>
    </source>
</evidence>
<dbReference type="PROSITE" id="PS00346">
    <property type="entry name" value="ETS_DOMAIN_2"/>
    <property type="match status" value="1"/>
</dbReference>
<dbReference type="GO" id="GO:0005634">
    <property type="term" value="C:nucleus"/>
    <property type="evidence" value="ECO:0007669"/>
    <property type="project" value="UniProtKB-SubCell"/>
</dbReference>
<feature type="region of interest" description="Disordered" evidence="4">
    <location>
        <begin position="612"/>
        <end position="646"/>
    </location>
</feature>
<evidence type="ECO:0000259" key="5">
    <source>
        <dbReference type="PROSITE" id="PS50061"/>
    </source>
</evidence>
<keyword evidence="3" id="KW-0539">Nucleus</keyword>
<dbReference type="PROSITE" id="PS00345">
    <property type="entry name" value="ETS_DOMAIN_1"/>
    <property type="match status" value="1"/>
</dbReference>
<dbReference type="Pfam" id="PF02198">
    <property type="entry name" value="SAM_PNT"/>
    <property type="match status" value="1"/>
</dbReference>
<feature type="region of interest" description="Disordered" evidence="4">
    <location>
        <begin position="250"/>
        <end position="314"/>
    </location>
</feature>
<dbReference type="SMART" id="SM00251">
    <property type="entry name" value="SAM_PNT"/>
    <property type="match status" value="1"/>
</dbReference>
<feature type="region of interest" description="Disordered" evidence="4">
    <location>
        <begin position="399"/>
        <end position="468"/>
    </location>
</feature>
<feature type="domain" description="ETS" evidence="5">
    <location>
        <begin position="671"/>
        <end position="751"/>
    </location>
</feature>
<keyword evidence="8" id="KW-1185">Reference proteome</keyword>
<dbReference type="PROSITE" id="PS51433">
    <property type="entry name" value="PNT"/>
    <property type="match status" value="1"/>
</dbReference>
<dbReference type="SUPFAM" id="SSF46785">
    <property type="entry name" value="Winged helix' DNA-binding domain"/>
    <property type="match status" value="1"/>
</dbReference>
<comment type="subcellular location">
    <subcellularLocation>
        <location evidence="3">Nucleus</location>
    </subcellularLocation>
</comment>
<reference evidence="7 8" key="1">
    <citation type="submission" date="2015-07" db="EMBL/GenBank/DDBJ databases">
        <title>The genome of Melipona quadrifasciata.</title>
        <authorList>
            <person name="Pan H."/>
            <person name="Kapheim K."/>
        </authorList>
    </citation>
    <scope>NUCLEOTIDE SEQUENCE [LARGE SCALE GENOMIC DNA]</scope>
    <source>
        <strain evidence="7">0111107301</strain>
        <tissue evidence="7">Whole body</tissue>
    </source>
</reference>
<dbReference type="InterPro" id="IPR000418">
    <property type="entry name" value="Ets_dom"/>
</dbReference>
<evidence type="ECO:0000256" key="2">
    <source>
        <dbReference type="ARBA" id="ARBA00023125"/>
    </source>
</evidence>
<feature type="compositionally biased region" description="Low complexity" evidence="4">
    <location>
        <begin position="260"/>
        <end position="274"/>
    </location>
</feature>
<dbReference type="InterPro" id="IPR036388">
    <property type="entry name" value="WH-like_DNA-bd_sf"/>
</dbReference>
<dbReference type="GO" id="GO:0030154">
    <property type="term" value="P:cell differentiation"/>
    <property type="evidence" value="ECO:0007669"/>
    <property type="project" value="TreeGrafter"/>
</dbReference>
<dbReference type="CDD" id="cd08533">
    <property type="entry name" value="SAM_PNT-ETS-1_2"/>
    <property type="match status" value="1"/>
</dbReference>
<dbReference type="Proteomes" id="UP000053105">
    <property type="component" value="Unassembled WGS sequence"/>
</dbReference>
<dbReference type="InterPro" id="IPR046328">
    <property type="entry name" value="ETS_fam"/>
</dbReference>
<feature type="compositionally biased region" description="Low complexity" evidence="4">
    <location>
        <begin position="449"/>
        <end position="468"/>
    </location>
</feature>
<dbReference type="SMART" id="SM00413">
    <property type="entry name" value="ETS"/>
    <property type="match status" value="1"/>
</dbReference>
<dbReference type="PRINTS" id="PR00454">
    <property type="entry name" value="ETSDOMAIN"/>
</dbReference>
<evidence type="ECO:0000259" key="6">
    <source>
        <dbReference type="PROSITE" id="PS51433"/>
    </source>
</evidence>
<dbReference type="EMBL" id="KQ435726">
    <property type="protein sequence ID" value="KOX78258.1"/>
    <property type="molecule type" value="Genomic_DNA"/>
</dbReference>
<organism evidence="7 8">
    <name type="scientific">Melipona quadrifasciata</name>
    <dbReference type="NCBI Taxonomy" id="166423"/>
    <lineage>
        <taxon>Eukaryota</taxon>
        <taxon>Metazoa</taxon>
        <taxon>Ecdysozoa</taxon>
        <taxon>Arthropoda</taxon>
        <taxon>Hexapoda</taxon>
        <taxon>Insecta</taxon>
        <taxon>Pterygota</taxon>
        <taxon>Neoptera</taxon>
        <taxon>Endopterygota</taxon>
        <taxon>Hymenoptera</taxon>
        <taxon>Apocrita</taxon>
        <taxon>Aculeata</taxon>
        <taxon>Apoidea</taxon>
        <taxon>Anthophila</taxon>
        <taxon>Apidae</taxon>
        <taxon>Melipona</taxon>
    </lineage>
</organism>
<dbReference type="OrthoDB" id="10067219at2759"/>
<evidence type="ECO:0000256" key="3">
    <source>
        <dbReference type="RuleBase" id="RU004019"/>
    </source>
</evidence>
<feature type="compositionally biased region" description="Basic and acidic residues" evidence="4">
    <location>
        <begin position="403"/>
        <end position="416"/>
    </location>
</feature>
<dbReference type="GO" id="GO:0000981">
    <property type="term" value="F:DNA-binding transcription factor activity, RNA polymerase II-specific"/>
    <property type="evidence" value="ECO:0007669"/>
    <property type="project" value="TreeGrafter"/>
</dbReference>
<dbReference type="FunFam" id="1.10.150.50:FF:000014">
    <property type="entry name" value="Protein c-ets-1 isoform 1"/>
    <property type="match status" value="1"/>
</dbReference>
<dbReference type="Pfam" id="PF00178">
    <property type="entry name" value="Ets"/>
    <property type="match status" value="1"/>
</dbReference>
<keyword evidence="2 3" id="KW-0238">DNA-binding</keyword>
<feature type="compositionally biased region" description="Basic and acidic residues" evidence="4">
    <location>
        <begin position="134"/>
        <end position="148"/>
    </location>
</feature>
<dbReference type="PANTHER" id="PTHR11849:SF289">
    <property type="entry name" value="ETS-LIKE PROTEIN POINTED"/>
    <property type="match status" value="1"/>
</dbReference>
<feature type="compositionally biased region" description="Low complexity" evidence="4">
    <location>
        <begin position="97"/>
        <end position="107"/>
    </location>
</feature>
<dbReference type="InterPro" id="IPR013761">
    <property type="entry name" value="SAM/pointed_sf"/>
</dbReference>
<dbReference type="GO" id="GO:0043565">
    <property type="term" value="F:sequence-specific DNA binding"/>
    <property type="evidence" value="ECO:0007669"/>
    <property type="project" value="InterPro"/>
</dbReference>
<sequence>MYSEHARTALMYVDYGGDAYAGMGIKAMKSFARPRDIPAQVPPLTPGTNKKMTEALEASFASWEKERVRLNITKGTISRCDTVQHKSQYFNIVPLPSNSSHSSGSISRADLSSKPHSAAIHQRSRTARRVSTGGEERQKSPSEIKDPRQWSEAAVAHWLHWAIGEFSLAGVAMQPWQNMTGKQICAMGKESFLARAPAFMGDILWEHLEILQKDVDAAKATLENVPAGNMYESVCVPELGDFLGYQSGAHQVATPEHKSPATPASSATSNSNSAGPQSTGNQSTGPPLQPPSVAVSLPSRQYRNDEPPDSSRGLLVPVFFSDTTRARRCKRRAVARMRACIGASRKSRIGGVGSGQSSRCAPPTCQQLLPADSVSRDTALHSPGSDRFSTDFPLATLASGTFDPRERERGRVETRRGGYNHLRSPVCQDENQRDETSPPPHSHNTQAPNSHSSTPNSNNNNNNNNNANNAYIHLRNLNQLKTESNYSNHHITEHLQGGGAGLTSGNDLAGTGTNESDLRVSQSATESYMTPAHYSGYDETSEYHSLPQDHQPPHPFNLDGSPEFYSASGIHIEPKYQPSPFKNYPRGRYHEGYSESGGYGQYDATPFQTVPGSGSGGGGGGVGGDQWGVDSSNPHHPSSIGNNPDQKPLLQSAMIPGYTNSGPCFTGSGPIQLWQFLLELLTDKSCQGFISWTGDGWEFKLTDPDEVARRWGIRKNKPKMNYEKLSRGLRYYYDKNIIHKTAGKRYVYRFVCDLQSLLGYSPEELHAMVDLKPEKKEED</sequence>
<proteinExistence type="inferred from homology"/>
<accession>A0A0N0U6Z3</accession>
<evidence type="ECO:0000313" key="8">
    <source>
        <dbReference type="Proteomes" id="UP000053105"/>
    </source>
</evidence>
<dbReference type="Gene3D" id="1.10.150.50">
    <property type="entry name" value="Transcription Factor, Ets-1"/>
    <property type="match status" value="1"/>
</dbReference>
<dbReference type="InterPro" id="IPR036390">
    <property type="entry name" value="WH_DNA-bd_sf"/>
</dbReference>
<protein>
    <submittedName>
        <fullName evidence="7">Transforming protein p54/c-ets-1</fullName>
    </submittedName>
</protein>
<feature type="domain" description="PNT" evidence="6">
    <location>
        <begin position="129"/>
        <end position="215"/>
    </location>
</feature>
<feature type="compositionally biased region" description="Gly residues" evidence="4">
    <location>
        <begin position="613"/>
        <end position="626"/>
    </location>
</feature>
<dbReference type="Gene3D" id="1.10.10.10">
    <property type="entry name" value="Winged helix-like DNA-binding domain superfamily/Winged helix DNA-binding domain"/>
    <property type="match status" value="1"/>
</dbReference>
<comment type="similarity">
    <text evidence="1 3">Belongs to the ETS family.</text>
</comment>
<name>A0A0N0U6Z3_9HYME</name>
<evidence type="ECO:0000256" key="1">
    <source>
        <dbReference type="ARBA" id="ARBA00005562"/>
    </source>
</evidence>
<dbReference type="STRING" id="166423.A0A0N0U6Z3"/>